<evidence type="ECO:0000313" key="2">
    <source>
        <dbReference type="EMBL" id="GAP65994.1"/>
    </source>
</evidence>
<proteinExistence type="predicted"/>
<keyword evidence="1" id="KW-0812">Transmembrane</keyword>
<evidence type="ECO:0000256" key="1">
    <source>
        <dbReference type="SAM" id="Phobius"/>
    </source>
</evidence>
<feature type="transmembrane region" description="Helical" evidence="1">
    <location>
        <begin position="109"/>
        <end position="131"/>
    </location>
</feature>
<dbReference type="InterPro" id="IPR046487">
    <property type="entry name" value="DUF6580"/>
</dbReference>
<dbReference type="AlphaFoldDB" id="A0A0K8QM91"/>
<keyword evidence="3" id="KW-1185">Reference proteome</keyword>
<keyword evidence="1" id="KW-1133">Transmembrane helix</keyword>
<dbReference type="Pfam" id="PF20221">
    <property type="entry name" value="DUF6580"/>
    <property type="match status" value="1"/>
</dbReference>
<dbReference type="OrthoDB" id="9806699at2"/>
<evidence type="ECO:0008006" key="4">
    <source>
        <dbReference type="Google" id="ProtNLM"/>
    </source>
</evidence>
<feature type="transmembrane region" description="Helical" evidence="1">
    <location>
        <begin position="151"/>
        <end position="173"/>
    </location>
</feature>
<organism evidence="2">
    <name type="scientific">Mizugakiibacter sediminis</name>
    <dbReference type="NCBI Taxonomy" id="1475481"/>
    <lineage>
        <taxon>Bacteria</taxon>
        <taxon>Pseudomonadati</taxon>
        <taxon>Pseudomonadota</taxon>
        <taxon>Gammaproteobacteria</taxon>
        <taxon>Lysobacterales</taxon>
        <taxon>Rhodanobacteraceae</taxon>
        <taxon>Mizugakiibacter</taxon>
    </lineage>
</organism>
<dbReference type="Proteomes" id="UP000253740">
    <property type="component" value="Unassembled WGS sequence"/>
</dbReference>
<dbReference type="EMBL" id="DF970181">
    <property type="protein sequence ID" value="GAP65994.1"/>
    <property type="molecule type" value="Genomic_DNA"/>
</dbReference>
<accession>A0A0K8QM91</accession>
<dbReference type="STRING" id="1475481.GCA_000953855_01314"/>
<keyword evidence="1" id="KW-0472">Membrane</keyword>
<gene>
    <name evidence="2" type="ORF">MBSD_n1296</name>
</gene>
<feature type="transmembrane region" description="Helical" evidence="1">
    <location>
        <begin position="12"/>
        <end position="31"/>
    </location>
</feature>
<dbReference type="RefSeq" id="WP_062536265.1">
    <property type="nucleotide sequence ID" value="NZ_DF970181.1"/>
</dbReference>
<sequence length="187" mass="19718">MESAAAARTFTPRTLVLTGMIAFAVGVRLLIHFVPGVLPWHFTPVEAIALFGGAYFSDRRTALIVPLAAMLVSDLIIGTYALMPVIYACIAASTVLGFGLRGRATALRVAGYGVAGSVLFFVVTNFAEWAVGGTEFCRAGLLPCYVAALPFFKTWLAGTLAWSALLFGGFALLGRSFPALAPQPARA</sequence>
<reference evidence="2" key="1">
    <citation type="submission" date="2015-08" db="EMBL/GenBank/DDBJ databases">
        <title>Complete DNA Sequence of Pseudomonas syringae pv. actinidiae, the Causal Agent of Kiwifruit Canker Disease.</title>
        <authorList>
            <person name="Rikkerink E.H.A."/>
            <person name="Fineran P.C."/>
        </authorList>
    </citation>
    <scope>NUCLEOTIDE SEQUENCE</scope>
    <source>
        <strain evidence="2">SkMP5</strain>
    </source>
</reference>
<protein>
    <recommendedName>
        <fullName evidence="4">Rod shape-determining protein MreD</fullName>
    </recommendedName>
</protein>
<feature type="transmembrane region" description="Helical" evidence="1">
    <location>
        <begin position="85"/>
        <end position="102"/>
    </location>
</feature>
<name>A0A0K8QM91_9GAMM</name>
<evidence type="ECO:0000313" key="3">
    <source>
        <dbReference type="Proteomes" id="UP000253740"/>
    </source>
</evidence>